<dbReference type="GO" id="GO:0004475">
    <property type="term" value="F:mannose-1-phosphate guanylyltransferase (GTP) activity"/>
    <property type="evidence" value="ECO:0007669"/>
    <property type="project" value="UniProtKB-EC"/>
</dbReference>
<dbReference type="InterPro" id="IPR005835">
    <property type="entry name" value="NTP_transferase_dom"/>
</dbReference>
<dbReference type="EC" id="2.7.7.13" evidence="3"/>
<comment type="pathway">
    <text evidence="1">Nucleotide-sugar biosynthesis; GDP-alpha-D-mannose biosynthesis; GDP-alpha-D-mannose from alpha-D-mannose 1-phosphate (GTP route): step 1/1.</text>
</comment>
<dbReference type="Pfam" id="PF25087">
    <property type="entry name" value="GMPPB_C"/>
    <property type="match status" value="1"/>
</dbReference>
<sequence>MRSGKPDLSVSTNLQRTMGHLKGVILVGGPSVGTRFRPLSMDIPKPLFPIAGVPMVHHHVTALAKLKDMKEIIILGFFEQGVLDRFLLEVQIEFSHINIRYLREYQALGTGGGLYHFRDEILKGNPDHVFVLNADIASSFPLESMLAFHRQRKAVSTLLGIRIDRAQVHKYGCVVANPDTQEVLHFVEKPETFISDLISCGIYLFNKEIFNVMKEAIAKRQAKAIEAGEEEESSRGSNSEKVALEQDVLSLLTADKKLYAYVCHPARDFWMQIKTGSSAIPANKLYLQWFIKNAPRRLSMAPRASVDVVDSPIDENAAEVIQPAYIHPTAIIHPSAKLGPNVSIGPRVVIGRGVRIRDSIILDNVEIKNDSCVLNAVIGWDSKIGSWSRVEGAPGESSHHNATVKGQKIPSAAILGKNVTVADEIAIRNCIVLPHKELKSSQHNEIVM</sequence>
<dbReference type="Pfam" id="PF00483">
    <property type="entry name" value="NTP_transferase"/>
    <property type="match status" value="1"/>
</dbReference>
<evidence type="ECO:0000256" key="4">
    <source>
        <dbReference type="ARBA" id="ARBA00047343"/>
    </source>
</evidence>
<dbReference type="AlphaFoldDB" id="A0AAD5SLG6"/>
<evidence type="ECO:0000313" key="8">
    <source>
        <dbReference type="Proteomes" id="UP001212841"/>
    </source>
</evidence>
<feature type="domain" description="Nucleotidyl transferase" evidence="5">
    <location>
        <begin position="22"/>
        <end position="226"/>
    </location>
</feature>
<comment type="similarity">
    <text evidence="2">Belongs to the transferase hexapeptide repeat family.</text>
</comment>
<evidence type="ECO:0000256" key="1">
    <source>
        <dbReference type="ARBA" id="ARBA00004823"/>
    </source>
</evidence>
<dbReference type="SUPFAM" id="SSF53448">
    <property type="entry name" value="Nucleotide-diphospho-sugar transferases"/>
    <property type="match status" value="1"/>
</dbReference>
<dbReference type="GO" id="GO:0005525">
    <property type="term" value="F:GTP binding"/>
    <property type="evidence" value="ECO:0007669"/>
    <property type="project" value="UniProtKB-KW"/>
</dbReference>
<accession>A0AAD5SLG6</accession>
<dbReference type="InterPro" id="IPR050486">
    <property type="entry name" value="Mannose-1P_guanyltransferase"/>
</dbReference>
<evidence type="ECO:0000259" key="6">
    <source>
        <dbReference type="Pfam" id="PF25087"/>
    </source>
</evidence>
<evidence type="ECO:0000256" key="3">
    <source>
        <dbReference type="ARBA" id="ARBA00012387"/>
    </source>
</evidence>
<name>A0AAD5SLG6_9FUNG</name>
<reference evidence="7" key="1">
    <citation type="submission" date="2020-05" db="EMBL/GenBank/DDBJ databases">
        <title>Phylogenomic resolution of chytrid fungi.</title>
        <authorList>
            <person name="Stajich J.E."/>
            <person name="Amses K."/>
            <person name="Simmons R."/>
            <person name="Seto K."/>
            <person name="Myers J."/>
            <person name="Bonds A."/>
            <person name="Quandt C.A."/>
            <person name="Barry K."/>
            <person name="Liu P."/>
            <person name="Grigoriev I."/>
            <person name="Longcore J.E."/>
            <person name="James T.Y."/>
        </authorList>
    </citation>
    <scope>NUCLEOTIDE SEQUENCE</scope>
    <source>
        <strain evidence="7">JEL0318</strain>
    </source>
</reference>
<dbReference type="PANTHER" id="PTHR22572">
    <property type="entry name" value="SUGAR-1-PHOSPHATE GUANYL TRANSFERASE"/>
    <property type="match status" value="1"/>
</dbReference>
<dbReference type="Gene3D" id="3.90.550.10">
    <property type="entry name" value="Spore Coat Polysaccharide Biosynthesis Protein SpsA, Chain A"/>
    <property type="match status" value="1"/>
</dbReference>
<gene>
    <name evidence="7" type="ORF">HK097_007406</name>
</gene>
<dbReference type="InterPro" id="IPR029044">
    <property type="entry name" value="Nucleotide-diphossugar_trans"/>
</dbReference>
<evidence type="ECO:0000313" key="7">
    <source>
        <dbReference type="EMBL" id="KAJ3056306.1"/>
    </source>
</evidence>
<feature type="domain" description="Mannose-1-phosphate guanyltransferase C-terminal" evidence="6">
    <location>
        <begin position="321"/>
        <end position="446"/>
    </location>
</feature>
<dbReference type="InterPro" id="IPR056729">
    <property type="entry name" value="GMPPB_C"/>
</dbReference>
<keyword evidence="8" id="KW-1185">Reference proteome</keyword>
<dbReference type="EMBL" id="JADGJD010000038">
    <property type="protein sequence ID" value="KAJ3056306.1"/>
    <property type="molecule type" value="Genomic_DNA"/>
</dbReference>
<evidence type="ECO:0000256" key="2">
    <source>
        <dbReference type="ARBA" id="ARBA00007274"/>
    </source>
</evidence>
<dbReference type="Gene3D" id="2.160.10.10">
    <property type="entry name" value="Hexapeptide repeat proteins"/>
    <property type="match status" value="1"/>
</dbReference>
<proteinExistence type="inferred from homology"/>
<evidence type="ECO:0000259" key="5">
    <source>
        <dbReference type="Pfam" id="PF00483"/>
    </source>
</evidence>
<protein>
    <recommendedName>
        <fullName evidence="3">mannose-1-phosphate guanylyltransferase</fullName>
        <ecNumber evidence="3">2.7.7.13</ecNumber>
    </recommendedName>
</protein>
<comment type="caution">
    <text evidence="7">The sequence shown here is derived from an EMBL/GenBank/DDBJ whole genome shotgun (WGS) entry which is preliminary data.</text>
</comment>
<dbReference type="CDD" id="cd06428">
    <property type="entry name" value="M1P_guanylylT_A_like_N"/>
    <property type="match status" value="1"/>
</dbReference>
<organism evidence="7 8">
    <name type="scientific">Rhizophlyctis rosea</name>
    <dbReference type="NCBI Taxonomy" id="64517"/>
    <lineage>
        <taxon>Eukaryota</taxon>
        <taxon>Fungi</taxon>
        <taxon>Fungi incertae sedis</taxon>
        <taxon>Chytridiomycota</taxon>
        <taxon>Chytridiomycota incertae sedis</taxon>
        <taxon>Chytridiomycetes</taxon>
        <taxon>Rhizophlyctidales</taxon>
        <taxon>Rhizophlyctidaceae</taxon>
        <taxon>Rhizophlyctis</taxon>
    </lineage>
</organism>
<comment type="catalytic activity">
    <reaction evidence="4">
        <text>alpha-D-mannose 1-phosphate + GTP + H(+) = GDP-alpha-D-mannose + diphosphate</text>
        <dbReference type="Rhea" id="RHEA:15229"/>
        <dbReference type="ChEBI" id="CHEBI:15378"/>
        <dbReference type="ChEBI" id="CHEBI:33019"/>
        <dbReference type="ChEBI" id="CHEBI:37565"/>
        <dbReference type="ChEBI" id="CHEBI:57527"/>
        <dbReference type="ChEBI" id="CHEBI:58409"/>
        <dbReference type="EC" id="2.7.7.13"/>
    </reaction>
</comment>
<dbReference type="Proteomes" id="UP001212841">
    <property type="component" value="Unassembled WGS sequence"/>
</dbReference>